<reference evidence="2" key="2">
    <citation type="journal article" date="2024" name="Plant">
        <title>Genomic evolution and insights into agronomic trait innovations of Sesamum species.</title>
        <authorList>
            <person name="Miao H."/>
            <person name="Wang L."/>
            <person name="Qu L."/>
            <person name="Liu H."/>
            <person name="Sun Y."/>
            <person name="Le M."/>
            <person name="Wang Q."/>
            <person name="Wei S."/>
            <person name="Zheng Y."/>
            <person name="Lin W."/>
            <person name="Duan Y."/>
            <person name="Cao H."/>
            <person name="Xiong S."/>
            <person name="Wang X."/>
            <person name="Wei L."/>
            <person name="Li C."/>
            <person name="Ma Q."/>
            <person name="Ju M."/>
            <person name="Zhao R."/>
            <person name="Li G."/>
            <person name="Mu C."/>
            <person name="Tian Q."/>
            <person name="Mei H."/>
            <person name="Zhang T."/>
            <person name="Gao T."/>
            <person name="Zhang H."/>
        </authorList>
    </citation>
    <scope>NUCLEOTIDE SEQUENCE</scope>
    <source>
        <strain evidence="2">G02</strain>
    </source>
</reference>
<proteinExistence type="predicted"/>
<dbReference type="AlphaFoldDB" id="A0AAW2TGJ5"/>
<keyword evidence="1" id="KW-0472">Membrane</keyword>
<keyword evidence="1" id="KW-0812">Transmembrane</keyword>
<dbReference type="EMBL" id="JACGWJ010000008">
    <property type="protein sequence ID" value="KAL0403769.1"/>
    <property type="molecule type" value="Genomic_DNA"/>
</dbReference>
<evidence type="ECO:0000313" key="2">
    <source>
        <dbReference type="EMBL" id="KAL0403769.1"/>
    </source>
</evidence>
<gene>
    <name evidence="2" type="ORF">Sradi_2017700</name>
</gene>
<reference evidence="2" key="1">
    <citation type="submission" date="2020-06" db="EMBL/GenBank/DDBJ databases">
        <authorList>
            <person name="Li T."/>
            <person name="Hu X."/>
            <person name="Zhang T."/>
            <person name="Song X."/>
            <person name="Zhang H."/>
            <person name="Dai N."/>
            <person name="Sheng W."/>
            <person name="Hou X."/>
            <person name="Wei L."/>
        </authorList>
    </citation>
    <scope>NUCLEOTIDE SEQUENCE</scope>
    <source>
        <strain evidence="2">G02</strain>
        <tissue evidence="2">Leaf</tissue>
    </source>
</reference>
<organism evidence="2">
    <name type="scientific">Sesamum radiatum</name>
    <name type="common">Black benniseed</name>
    <dbReference type="NCBI Taxonomy" id="300843"/>
    <lineage>
        <taxon>Eukaryota</taxon>
        <taxon>Viridiplantae</taxon>
        <taxon>Streptophyta</taxon>
        <taxon>Embryophyta</taxon>
        <taxon>Tracheophyta</taxon>
        <taxon>Spermatophyta</taxon>
        <taxon>Magnoliopsida</taxon>
        <taxon>eudicotyledons</taxon>
        <taxon>Gunneridae</taxon>
        <taxon>Pentapetalae</taxon>
        <taxon>asterids</taxon>
        <taxon>lamiids</taxon>
        <taxon>Lamiales</taxon>
        <taxon>Pedaliaceae</taxon>
        <taxon>Sesamum</taxon>
    </lineage>
</organism>
<protein>
    <submittedName>
        <fullName evidence="2">Uncharacterized protein</fullName>
    </submittedName>
</protein>
<accession>A0AAW2TGJ5</accession>
<name>A0AAW2TGJ5_SESRA</name>
<keyword evidence="1" id="KW-1133">Transmembrane helix</keyword>
<feature type="transmembrane region" description="Helical" evidence="1">
    <location>
        <begin position="105"/>
        <end position="124"/>
    </location>
</feature>
<evidence type="ECO:0000256" key="1">
    <source>
        <dbReference type="SAM" id="Phobius"/>
    </source>
</evidence>
<comment type="caution">
    <text evidence="2">The sequence shown here is derived from an EMBL/GenBank/DDBJ whole genome shotgun (WGS) entry which is preliminary data.</text>
</comment>
<sequence length="125" mass="14219">MRLQAMTKINTNNLRSNIFHHHPHELVHTRGCSVKVSSVPLRPLLSILSMRAALSLFLPSPLLTCPGDSKLSIIPIRPYESDFLHQNFQASFCVRTLKEEMIMGFLLLTVTQYTPSVFLLAPWFV</sequence>